<dbReference type="PANTHER" id="PTHR30435:SF19">
    <property type="entry name" value="FLAGELLAR BASAL-BODY ROD PROTEIN FLGG"/>
    <property type="match status" value="1"/>
</dbReference>
<accession>A0A1Q2D861</accession>
<dbReference type="InterPro" id="IPR020013">
    <property type="entry name" value="Flagellar_FlgE/F/G"/>
</dbReference>
<evidence type="ECO:0000259" key="4">
    <source>
        <dbReference type="Pfam" id="PF06429"/>
    </source>
</evidence>
<evidence type="ECO:0000256" key="2">
    <source>
        <dbReference type="RuleBase" id="RU362116"/>
    </source>
</evidence>
<dbReference type="Pfam" id="PF00460">
    <property type="entry name" value="Flg_bb_rod"/>
    <property type="match status" value="1"/>
</dbReference>
<dbReference type="PROSITE" id="PS00588">
    <property type="entry name" value="FLAGELLA_BB_ROD"/>
    <property type="match status" value="1"/>
</dbReference>
<dbReference type="NCBIfam" id="TIGR03506">
    <property type="entry name" value="FlgEFG_subfam"/>
    <property type="match status" value="2"/>
</dbReference>
<keyword evidence="7" id="KW-1185">Reference proteome</keyword>
<name>A0A1Q2D861_9ENTE</name>
<organism evidence="6 7">
    <name type="scientific">Vagococcus penaei</name>
    <dbReference type="NCBI Taxonomy" id="633807"/>
    <lineage>
        <taxon>Bacteria</taxon>
        <taxon>Bacillati</taxon>
        <taxon>Bacillota</taxon>
        <taxon>Bacilli</taxon>
        <taxon>Lactobacillales</taxon>
        <taxon>Enterococcaceae</taxon>
        <taxon>Vagococcus</taxon>
    </lineage>
</organism>
<evidence type="ECO:0000259" key="3">
    <source>
        <dbReference type="Pfam" id="PF00460"/>
    </source>
</evidence>
<dbReference type="InterPro" id="IPR001444">
    <property type="entry name" value="Flag_bb_rod_N"/>
</dbReference>
<reference evidence="6 7" key="1">
    <citation type="journal article" date="2010" name="Int. J. Syst. Evol. Microbiol.">
        <title>Vagococcus penaei sp. nov., isolated from spoilage microbiota of cooked shrimp (Penaeus vannamei).</title>
        <authorList>
            <person name="Jaffres E."/>
            <person name="Prevost H."/>
            <person name="Rossero A."/>
            <person name="Joffraud J.J."/>
            <person name="Dousset X."/>
        </authorList>
    </citation>
    <scope>NUCLEOTIDE SEQUENCE [LARGE SCALE GENOMIC DNA]</scope>
    <source>
        <strain evidence="6 7">CD276</strain>
    </source>
</reference>
<comment type="subcellular location">
    <subcellularLocation>
        <location evidence="2">Bacterial flagellum basal body</location>
    </subcellularLocation>
</comment>
<dbReference type="KEGG" id="vpi:BW732_10445"/>
<feature type="domain" description="Flagellar basal body rod protein N-terminal" evidence="3">
    <location>
        <begin position="7"/>
        <end position="37"/>
    </location>
</feature>
<gene>
    <name evidence="6" type="ORF">BW732_10445</name>
</gene>
<dbReference type="SUPFAM" id="SSF117143">
    <property type="entry name" value="Flagellar hook protein flgE"/>
    <property type="match status" value="1"/>
</dbReference>
<feature type="domain" description="Flagellar basal-body/hook protein C-terminal" evidence="4">
    <location>
        <begin position="206"/>
        <end position="248"/>
    </location>
</feature>
<dbReference type="Proteomes" id="UP000188246">
    <property type="component" value="Chromosome"/>
</dbReference>
<protein>
    <submittedName>
        <fullName evidence="6">Uncharacterized protein</fullName>
    </submittedName>
</protein>
<dbReference type="GO" id="GO:0009425">
    <property type="term" value="C:bacterial-type flagellum basal body"/>
    <property type="evidence" value="ECO:0007669"/>
    <property type="project" value="UniProtKB-SubCell"/>
</dbReference>
<proteinExistence type="inferred from homology"/>
<dbReference type="InterPro" id="IPR010930">
    <property type="entry name" value="Flg_bb/hook_C_dom"/>
</dbReference>
<evidence type="ECO:0000313" key="7">
    <source>
        <dbReference type="Proteomes" id="UP000188246"/>
    </source>
</evidence>
<dbReference type="EMBL" id="CP019609">
    <property type="protein sequence ID" value="AQP54579.1"/>
    <property type="molecule type" value="Genomic_DNA"/>
</dbReference>
<sequence length="252" mass="27276">MTVNTSLYISQSGLNGLQKNLDITANNIANVNTIGFKQKDGAFQELLVNNLEPTEVPMTAGLVGNTNRGLQVDQNNINFAQGGLTETKQPFDLALAGDGFFSVTGRNGERLLTRDGAFSLDNSGELQLASGEKLDVNYLVPAREWPQGGKPFIGTNGMIVISGQTVGQIPVFTVDNPSQLVATGDNKYRIPDGLNVVQAQNPQINQGFLENSTVDLASSMTDMIVTQRAYSMNAKVLQATDEMMQRINEFKK</sequence>
<dbReference type="Pfam" id="PF22692">
    <property type="entry name" value="LlgE_F_G_D1"/>
    <property type="match status" value="1"/>
</dbReference>
<evidence type="ECO:0000313" key="6">
    <source>
        <dbReference type="EMBL" id="AQP54579.1"/>
    </source>
</evidence>
<dbReference type="AlphaFoldDB" id="A0A1Q2D861"/>
<dbReference type="InterPro" id="IPR037925">
    <property type="entry name" value="FlgE/F/G-like"/>
</dbReference>
<dbReference type="GO" id="GO:0071978">
    <property type="term" value="P:bacterial-type flagellum-dependent swarming motility"/>
    <property type="evidence" value="ECO:0007669"/>
    <property type="project" value="TreeGrafter"/>
</dbReference>
<dbReference type="OrthoDB" id="9804559at2"/>
<evidence type="ECO:0000259" key="5">
    <source>
        <dbReference type="Pfam" id="PF22692"/>
    </source>
</evidence>
<dbReference type="Pfam" id="PF06429">
    <property type="entry name" value="Flg_bbr_C"/>
    <property type="match status" value="1"/>
</dbReference>
<evidence type="ECO:0000256" key="1">
    <source>
        <dbReference type="ARBA" id="ARBA00009677"/>
    </source>
</evidence>
<dbReference type="PANTHER" id="PTHR30435">
    <property type="entry name" value="FLAGELLAR PROTEIN"/>
    <property type="match status" value="1"/>
</dbReference>
<dbReference type="RefSeq" id="WP_077276667.1">
    <property type="nucleotide sequence ID" value="NZ_CP019609.1"/>
</dbReference>
<dbReference type="InterPro" id="IPR053967">
    <property type="entry name" value="LlgE_F_G-like_D1"/>
</dbReference>
<keyword evidence="2" id="KW-0975">Bacterial flagellum</keyword>
<dbReference type="STRING" id="633807.BW732_10445"/>
<comment type="similarity">
    <text evidence="1 2">Belongs to the flagella basal body rod proteins family.</text>
</comment>
<dbReference type="InterPro" id="IPR019776">
    <property type="entry name" value="Flagellar_basal_body_rod_CS"/>
</dbReference>
<feature type="domain" description="Flagellar hook protein FlgE/F/G-like D1" evidence="5">
    <location>
        <begin position="94"/>
        <end position="142"/>
    </location>
</feature>